<feature type="non-terminal residue" evidence="1">
    <location>
        <position position="74"/>
    </location>
</feature>
<accession>A0A0C3KS68</accession>
<dbReference type="PANTHER" id="PTHR37283:SF1">
    <property type="entry name" value="PH DOMAIN-CONTAINING PROTEIN YHR131C"/>
    <property type="match status" value="1"/>
</dbReference>
<protein>
    <recommendedName>
        <fullName evidence="3">PH domain-containing protein</fullName>
    </recommendedName>
</protein>
<dbReference type="PANTHER" id="PTHR37283">
    <property type="entry name" value="PH DOMAIN-CONTAINING PROTEIN YHR131C"/>
    <property type="match status" value="1"/>
</dbReference>
<name>A0A0C3KS68_9AGAM</name>
<dbReference type="Proteomes" id="UP000054248">
    <property type="component" value="Unassembled WGS sequence"/>
</dbReference>
<dbReference type="AlphaFoldDB" id="A0A0C3KS68"/>
<feature type="non-terminal residue" evidence="1">
    <location>
        <position position="1"/>
    </location>
</feature>
<dbReference type="InterPro" id="IPR011993">
    <property type="entry name" value="PH-like_dom_sf"/>
</dbReference>
<dbReference type="Gene3D" id="2.30.29.30">
    <property type="entry name" value="Pleckstrin-homology domain (PH domain)/Phosphotyrosine-binding domain (PTB)"/>
    <property type="match status" value="1"/>
</dbReference>
<dbReference type="SUPFAM" id="SSF50729">
    <property type="entry name" value="PH domain-like"/>
    <property type="match status" value="1"/>
</dbReference>
<sequence length="74" mass="8416">VLRQYTLQGSETGLASDYHKRKNVIRVRAEGEQFLIQADNVFMAIDWIETFQAGANVSLDLDERPMPKVPALPR</sequence>
<dbReference type="STRING" id="1051891.A0A0C3KS68"/>
<dbReference type="OrthoDB" id="5865767at2759"/>
<evidence type="ECO:0000313" key="1">
    <source>
        <dbReference type="EMBL" id="KIO24303.1"/>
    </source>
</evidence>
<organism evidence="1 2">
    <name type="scientific">Tulasnella calospora MUT 4182</name>
    <dbReference type="NCBI Taxonomy" id="1051891"/>
    <lineage>
        <taxon>Eukaryota</taxon>
        <taxon>Fungi</taxon>
        <taxon>Dikarya</taxon>
        <taxon>Basidiomycota</taxon>
        <taxon>Agaricomycotina</taxon>
        <taxon>Agaricomycetes</taxon>
        <taxon>Cantharellales</taxon>
        <taxon>Tulasnellaceae</taxon>
        <taxon>Tulasnella</taxon>
    </lineage>
</organism>
<gene>
    <name evidence="1" type="ORF">M407DRAFT_55656</name>
</gene>
<evidence type="ECO:0008006" key="3">
    <source>
        <dbReference type="Google" id="ProtNLM"/>
    </source>
</evidence>
<dbReference type="EMBL" id="KN823064">
    <property type="protein sequence ID" value="KIO24303.1"/>
    <property type="molecule type" value="Genomic_DNA"/>
</dbReference>
<proteinExistence type="predicted"/>
<reference evidence="2" key="2">
    <citation type="submission" date="2015-01" db="EMBL/GenBank/DDBJ databases">
        <title>Evolutionary Origins and Diversification of the Mycorrhizal Mutualists.</title>
        <authorList>
            <consortium name="DOE Joint Genome Institute"/>
            <consortium name="Mycorrhizal Genomics Consortium"/>
            <person name="Kohler A."/>
            <person name="Kuo A."/>
            <person name="Nagy L.G."/>
            <person name="Floudas D."/>
            <person name="Copeland A."/>
            <person name="Barry K.W."/>
            <person name="Cichocki N."/>
            <person name="Veneault-Fourrey C."/>
            <person name="LaButti K."/>
            <person name="Lindquist E.A."/>
            <person name="Lipzen A."/>
            <person name="Lundell T."/>
            <person name="Morin E."/>
            <person name="Murat C."/>
            <person name="Riley R."/>
            <person name="Ohm R."/>
            <person name="Sun H."/>
            <person name="Tunlid A."/>
            <person name="Henrissat B."/>
            <person name="Grigoriev I.V."/>
            <person name="Hibbett D.S."/>
            <person name="Martin F."/>
        </authorList>
    </citation>
    <scope>NUCLEOTIDE SEQUENCE [LARGE SCALE GENOMIC DNA]</scope>
    <source>
        <strain evidence="2">MUT 4182</strain>
    </source>
</reference>
<dbReference type="HOGENOM" id="CLU_149495_1_0_1"/>
<reference evidence="1 2" key="1">
    <citation type="submission" date="2014-04" db="EMBL/GenBank/DDBJ databases">
        <authorList>
            <consortium name="DOE Joint Genome Institute"/>
            <person name="Kuo A."/>
            <person name="Girlanda M."/>
            <person name="Perotto S."/>
            <person name="Kohler A."/>
            <person name="Nagy L.G."/>
            <person name="Floudas D."/>
            <person name="Copeland A."/>
            <person name="Barry K.W."/>
            <person name="Cichocki N."/>
            <person name="Veneault-Fourrey C."/>
            <person name="LaButti K."/>
            <person name="Lindquist E.A."/>
            <person name="Lipzen A."/>
            <person name="Lundell T."/>
            <person name="Morin E."/>
            <person name="Murat C."/>
            <person name="Sun H."/>
            <person name="Tunlid A."/>
            <person name="Henrissat B."/>
            <person name="Grigoriev I.V."/>
            <person name="Hibbett D.S."/>
            <person name="Martin F."/>
            <person name="Nordberg H.P."/>
            <person name="Cantor M.N."/>
            <person name="Hua S.X."/>
        </authorList>
    </citation>
    <scope>NUCLEOTIDE SEQUENCE [LARGE SCALE GENOMIC DNA]</scope>
    <source>
        <strain evidence="1 2">MUT 4182</strain>
    </source>
</reference>
<keyword evidence="2" id="KW-1185">Reference proteome</keyword>
<evidence type="ECO:0000313" key="2">
    <source>
        <dbReference type="Proteomes" id="UP000054248"/>
    </source>
</evidence>